<feature type="active site" description="Proton acceptor" evidence="4">
    <location>
        <position position="186"/>
    </location>
</feature>
<evidence type="ECO:0000256" key="4">
    <source>
        <dbReference type="PROSITE-ProRule" id="PRU01161"/>
    </source>
</evidence>
<dbReference type="RefSeq" id="XP_040874903.1">
    <property type="nucleotide sequence ID" value="XM_041023802.1"/>
</dbReference>
<dbReference type="GeneID" id="63917175"/>
<dbReference type="GO" id="GO:0016042">
    <property type="term" value="P:lipid catabolic process"/>
    <property type="evidence" value="ECO:0007669"/>
    <property type="project" value="UniProtKB-UniRule"/>
</dbReference>
<evidence type="ECO:0000256" key="3">
    <source>
        <dbReference type="ARBA" id="ARBA00023098"/>
    </source>
</evidence>
<evidence type="ECO:0000313" key="7">
    <source>
        <dbReference type="Proteomes" id="UP000030672"/>
    </source>
</evidence>
<feature type="active site" description="Nucleophile" evidence="4">
    <location>
        <position position="50"/>
    </location>
</feature>
<dbReference type="GO" id="GO:0019369">
    <property type="term" value="P:arachidonate metabolic process"/>
    <property type="evidence" value="ECO:0007669"/>
    <property type="project" value="TreeGrafter"/>
</dbReference>
<evidence type="ECO:0000313" key="6">
    <source>
        <dbReference type="EMBL" id="KEQ57879.1"/>
    </source>
</evidence>
<keyword evidence="2 4" id="KW-0442">Lipid degradation</keyword>
<dbReference type="CDD" id="cd07216">
    <property type="entry name" value="Pat17_PNPLA8_PNPLA9_like3"/>
    <property type="match status" value="1"/>
</dbReference>
<evidence type="ECO:0000256" key="2">
    <source>
        <dbReference type="ARBA" id="ARBA00022963"/>
    </source>
</evidence>
<keyword evidence="7" id="KW-1185">Reference proteome</keyword>
<evidence type="ECO:0000256" key="1">
    <source>
        <dbReference type="ARBA" id="ARBA00022801"/>
    </source>
</evidence>
<dbReference type="PROSITE" id="PS51635">
    <property type="entry name" value="PNPLA"/>
    <property type="match status" value="1"/>
</dbReference>
<dbReference type="STRING" id="1043003.A0A074VFV6"/>
<proteinExistence type="predicted"/>
<organism evidence="6 7">
    <name type="scientific">Aureobasidium melanogenum (strain CBS 110374)</name>
    <name type="common">Aureobasidium pullulans var. melanogenum</name>
    <dbReference type="NCBI Taxonomy" id="1043003"/>
    <lineage>
        <taxon>Eukaryota</taxon>
        <taxon>Fungi</taxon>
        <taxon>Dikarya</taxon>
        <taxon>Ascomycota</taxon>
        <taxon>Pezizomycotina</taxon>
        <taxon>Dothideomycetes</taxon>
        <taxon>Dothideomycetidae</taxon>
        <taxon>Dothideales</taxon>
        <taxon>Saccotheciaceae</taxon>
        <taxon>Aureobasidium</taxon>
    </lineage>
</organism>
<name>A0A074VFV6_AURM1</name>
<feature type="short sequence motif" description="GXGXXG" evidence="4">
    <location>
        <begin position="6"/>
        <end position="11"/>
    </location>
</feature>
<dbReference type="Pfam" id="PF01734">
    <property type="entry name" value="Patatin"/>
    <property type="match status" value="1"/>
</dbReference>
<keyword evidence="3 4" id="KW-0443">Lipid metabolism</keyword>
<feature type="short sequence motif" description="GXSXG" evidence="4">
    <location>
        <begin position="48"/>
        <end position="52"/>
    </location>
</feature>
<dbReference type="HOGENOM" id="CLU_000288_144_2_1"/>
<protein>
    <submittedName>
        <fullName evidence="6">Phospholipase, patatin family protein</fullName>
    </submittedName>
</protein>
<dbReference type="PANTHER" id="PTHR24185">
    <property type="entry name" value="CALCIUM-INDEPENDENT PHOSPHOLIPASE A2-GAMMA"/>
    <property type="match status" value="1"/>
</dbReference>
<dbReference type="PANTHER" id="PTHR24185:SF1">
    <property type="entry name" value="CALCIUM-INDEPENDENT PHOSPHOLIPASE A2-GAMMA"/>
    <property type="match status" value="1"/>
</dbReference>
<dbReference type="InterPro" id="IPR002641">
    <property type="entry name" value="PNPLA_dom"/>
</dbReference>
<reference evidence="6 7" key="1">
    <citation type="journal article" date="2014" name="BMC Genomics">
        <title>Genome sequencing of four Aureobasidium pullulans varieties: biotechnological potential, stress tolerance, and description of new species.</title>
        <authorList>
            <person name="Gostin Ar C."/>
            <person name="Ohm R.A."/>
            <person name="Kogej T."/>
            <person name="Sonjak S."/>
            <person name="Turk M."/>
            <person name="Zajc J."/>
            <person name="Zalar P."/>
            <person name="Grube M."/>
            <person name="Sun H."/>
            <person name="Han J."/>
            <person name="Sharma A."/>
            <person name="Chiniquy J."/>
            <person name="Ngan C.Y."/>
            <person name="Lipzen A."/>
            <person name="Barry K."/>
            <person name="Grigoriev I.V."/>
            <person name="Gunde-Cimerman N."/>
        </authorList>
    </citation>
    <scope>NUCLEOTIDE SEQUENCE [LARGE SCALE GENOMIC DNA]</scope>
    <source>
        <strain evidence="6 7">CBS 110374</strain>
    </source>
</reference>
<accession>A0A074VFV6</accession>
<dbReference type="GO" id="GO:0046486">
    <property type="term" value="P:glycerolipid metabolic process"/>
    <property type="evidence" value="ECO:0007669"/>
    <property type="project" value="UniProtKB-ARBA"/>
</dbReference>
<sequence length="331" mass="36567">LLSLHGGGVRGLSTLYILENIICRLNSCRRAADLPQVKPCEMFDLIGGTSTGGLIAIMLGRLEMSVDECIVANSDLTETVFGQKLSRIPVDLKGKVEAQFDSVQLASAINNTIAQCSASGTDLFDDGTNRFVCSINHYTKDMVHLRSYELPHEPSIRAMICQATLATSAATTFFDPVSIGDRRFADGGFGASNLMDELEGETANIWCPKTGYLKPLVECFVSIGTGNPGKKAFEDSLLGFPTKTTISIATETEHTDKNFIGRRAKYFDEKRYFRFNVEQGLQDVGLEEHKKKRAIEAASYRYLTHTAQKPRARECIQNLSSKQSVYIEDYS</sequence>
<keyword evidence="1 4" id="KW-0378">Hydrolase</keyword>
<dbReference type="GO" id="GO:0047499">
    <property type="term" value="F:calcium-independent phospholipase A2 activity"/>
    <property type="evidence" value="ECO:0007669"/>
    <property type="project" value="TreeGrafter"/>
</dbReference>
<evidence type="ECO:0000259" key="5">
    <source>
        <dbReference type="PROSITE" id="PS51635"/>
    </source>
</evidence>
<feature type="non-terminal residue" evidence="6">
    <location>
        <position position="1"/>
    </location>
</feature>
<dbReference type="GO" id="GO:0016020">
    <property type="term" value="C:membrane"/>
    <property type="evidence" value="ECO:0007669"/>
    <property type="project" value="TreeGrafter"/>
</dbReference>
<dbReference type="SUPFAM" id="SSF52151">
    <property type="entry name" value="FabD/lysophospholipase-like"/>
    <property type="match status" value="1"/>
</dbReference>
<dbReference type="AlphaFoldDB" id="A0A074VFV6"/>
<dbReference type="EMBL" id="KL584866">
    <property type="protein sequence ID" value="KEQ57879.1"/>
    <property type="molecule type" value="Genomic_DNA"/>
</dbReference>
<feature type="short sequence motif" description="DGA/G" evidence="4">
    <location>
        <begin position="186"/>
        <end position="188"/>
    </location>
</feature>
<dbReference type="Gene3D" id="3.40.1090.10">
    <property type="entry name" value="Cytosolic phospholipase A2 catalytic domain"/>
    <property type="match status" value="1"/>
</dbReference>
<feature type="domain" description="PNPLA" evidence="5">
    <location>
        <begin position="2"/>
        <end position="199"/>
    </location>
</feature>
<dbReference type="Proteomes" id="UP000030672">
    <property type="component" value="Unassembled WGS sequence"/>
</dbReference>
<gene>
    <name evidence="6" type="ORF">M437DRAFT_60733</name>
</gene>
<dbReference type="InterPro" id="IPR016035">
    <property type="entry name" value="Acyl_Trfase/lysoPLipase"/>
</dbReference>